<organism evidence="1">
    <name type="scientific">marine sediment metagenome</name>
    <dbReference type="NCBI Taxonomy" id="412755"/>
    <lineage>
        <taxon>unclassified sequences</taxon>
        <taxon>metagenomes</taxon>
        <taxon>ecological metagenomes</taxon>
    </lineage>
</organism>
<sequence length="31" mass="3321">MRAAVFEGDRVMDLQEAPVPAPGPGEVLLRV</sequence>
<dbReference type="EMBL" id="LAZR01006560">
    <property type="protein sequence ID" value="KKM91256.1"/>
    <property type="molecule type" value="Genomic_DNA"/>
</dbReference>
<name>A0A0F9LVX0_9ZZZZ</name>
<comment type="caution">
    <text evidence="1">The sequence shown here is derived from an EMBL/GenBank/DDBJ whole genome shotgun (WGS) entry which is preliminary data.</text>
</comment>
<gene>
    <name evidence="1" type="ORF">LCGC14_1230310</name>
</gene>
<proteinExistence type="predicted"/>
<dbReference type="InterPro" id="IPR011032">
    <property type="entry name" value="GroES-like_sf"/>
</dbReference>
<protein>
    <submittedName>
        <fullName evidence="1">Uncharacterized protein</fullName>
    </submittedName>
</protein>
<reference evidence="1" key="1">
    <citation type="journal article" date="2015" name="Nature">
        <title>Complex archaea that bridge the gap between prokaryotes and eukaryotes.</title>
        <authorList>
            <person name="Spang A."/>
            <person name="Saw J.H."/>
            <person name="Jorgensen S.L."/>
            <person name="Zaremba-Niedzwiedzka K."/>
            <person name="Martijn J."/>
            <person name="Lind A.E."/>
            <person name="van Eijk R."/>
            <person name="Schleper C."/>
            <person name="Guy L."/>
            <person name="Ettema T.J."/>
        </authorList>
    </citation>
    <scope>NUCLEOTIDE SEQUENCE</scope>
</reference>
<dbReference type="SUPFAM" id="SSF50129">
    <property type="entry name" value="GroES-like"/>
    <property type="match status" value="1"/>
</dbReference>
<feature type="non-terminal residue" evidence="1">
    <location>
        <position position="31"/>
    </location>
</feature>
<evidence type="ECO:0000313" key="1">
    <source>
        <dbReference type="EMBL" id="KKM91256.1"/>
    </source>
</evidence>
<dbReference type="Gene3D" id="3.90.180.10">
    <property type="entry name" value="Medium-chain alcohol dehydrogenases, catalytic domain"/>
    <property type="match status" value="1"/>
</dbReference>
<accession>A0A0F9LVX0</accession>
<dbReference type="AlphaFoldDB" id="A0A0F9LVX0"/>